<sequence length="119" mass="13834">MKNKIGKRLYNSLVFVDISFLVVMTWGLLMRPDFRPYLSQHAPLMMVTGGFILLALGLSYFQNYFYPDKIIEPHQNKRTFIVLKDHSINYTLNPQSLGGKIIYLSLLILISIIIIKEIR</sequence>
<feature type="transmembrane region" description="Helical" evidence="1">
    <location>
        <begin position="42"/>
        <end position="61"/>
    </location>
</feature>
<dbReference type="Proteomes" id="UP001597267">
    <property type="component" value="Unassembled WGS sequence"/>
</dbReference>
<reference evidence="3" key="1">
    <citation type="journal article" date="2019" name="Int. J. Syst. Evol. Microbiol.">
        <title>The Global Catalogue of Microorganisms (GCM) 10K type strain sequencing project: providing services to taxonomists for standard genome sequencing and annotation.</title>
        <authorList>
            <consortium name="The Broad Institute Genomics Platform"/>
            <consortium name="The Broad Institute Genome Sequencing Center for Infectious Disease"/>
            <person name="Wu L."/>
            <person name="Ma J."/>
        </authorList>
    </citation>
    <scope>NUCLEOTIDE SEQUENCE [LARGE SCALE GENOMIC DNA]</scope>
    <source>
        <strain evidence="3">CCM 8896</strain>
    </source>
</reference>
<feature type="transmembrane region" description="Helical" evidence="1">
    <location>
        <begin position="12"/>
        <end position="30"/>
    </location>
</feature>
<evidence type="ECO:0000256" key="1">
    <source>
        <dbReference type="SAM" id="Phobius"/>
    </source>
</evidence>
<keyword evidence="1" id="KW-0812">Transmembrane</keyword>
<dbReference type="RefSeq" id="WP_125715113.1">
    <property type="nucleotide sequence ID" value="NZ_JBHTOP010000022.1"/>
</dbReference>
<keyword evidence="1" id="KW-1133">Transmembrane helix</keyword>
<dbReference type="EMBL" id="JBHTOP010000022">
    <property type="protein sequence ID" value="MFD1671977.1"/>
    <property type="molecule type" value="Genomic_DNA"/>
</dbReference>
<accession>A0ABW4JAN6</accession>
<protein>
    <recommendedName>
        <fullName evidence="4">DUF3899 domain-containing protein</fullName>
    </recommendedName>
</protein>
<evidence type="ECO:0008006" key="4">
    <source>
        <dbReference type="Google" id="ProtNLM"/>
    </source>
</evidence>
<evidence type="ECO:0000313" key="2">
    <source>
        <dbReference type="EMBL" id="MFD1671977.1"/>
    </source>
</evidence>
<comment type="caution">
    <text evidence="2">The sequence shown here is derived from an EMBL/GenBank/DDBJ whole genome shotgun (WGS) entry which is preliminary data.</text>
</comment>
<feature type="transmembrane region" description="Helical" evidence="1">
    <location>
        <begin position="97"/>
        <end position="115"/>
    </location>
</feature>
<name>A0ABW4JAN6_9LACO</name>
<evidence type="ECO:0000313" key="3">
    <source>
        <dbReference type="Proteomes" id="UP001597267"/>
    </source>
</evidence>
<proteinExistence type="predicted"/>
<gene>
    <name evidence="2" type="ORF">ACFQ5M_07715</name>
</gene>
<keyword evidence="3" id="KW-1185">Reference proteome</keyword>
<organism evidence="2 3">
    <name type="scientific">Agrilactobacillus yilanensis</name>
    <dbReference type="NCBI Taxonomy" id="2485997"/>
    <lineage>
        <taxon>Bacteria</taxon>
        <taxon>Bacillati</taxon>
        <taxon>Bacillota</taxon>
        <taxon>Bacilli</taxon>
        <taxon>Lactobacillales</taxon>
        <taxon>Lactobacillaceae</taxon>
        <taxon>Agrilactobacillus</taxon>
    </lineage>
</organism>
<keyword evidence="1" id="KW-0472">Membrane</keyword>